<organism evidence="1 2">
    <name type="scientific">Cordyceps fumosorosea (strain ARSEF 2679)</name>
    <name type="common">Isaria fumosorosea</name>
    <dbReference type="NCBI Taxonomy" id="1081104"/>
    <lineage>
        <taxon>Eukaryota</taxon>
        <taxon>Fungi</taxon>
        <taxon>Dikarya</taxon>
        <taxon>Ascomycota</taxon>
        <taxon>Pezizomycotina</taxon>
        <taxon>Sordariomycetes</taxon>
        <taxon>Hypocreomycetidae</taxon>
        <taxon>Hypocreales</taxon>
        <taxon>Cordycipitaceae</taxon>
        <taxon>Cordyceps</taxon>
    </lineage>
</organism>
<keyword evidence="2" id="KW-1185">Reference proteome</keyword>
<sequence>MHSPSSPICQSETTALPVLSITLTAAQYTRVDVPGYGSVFLSDSVRRSCYLPFCRRSTNNLVGKESTSTFGIEPPKLDYFSDQSIVVSVVSLLSPRGEDTVGELHVDLVPQQSTPGQSTEPVSLL</sequence>
<dbReference type="EMBL" id="AZHB01000039">
    <property type="protein sequence ID" value="OAA53152.1"/>
    <property type="molecule type" value="Genomic_DNA"/>
</dbReference>
<dbReference type="Proteomes" id="UP000076744">
    <property type="component" value="Unassembled WGS sequence"/>
</dbReference>
<protein>
    <submittedName>
        <fullName evidence="1">Uncharacterized protein</fullName>
    </submittedName>
</protein>
<comment type="caution">
    <text evidence="1">The sequence shown here is derived from an EMBL/GenBank/DDBJ whole genome shotgun (WGS) entry which is preliminary data.</text>
</comment>
<gene>
    <name evidence="1" type="ORF">ISF_08993</name>
</gene>
<proteinExistence type="predicted"/>
<evidence type="ECO:0000313" key="1">
    <source>
        <dbReference type="EMBL" id="OAA53152.1"/>
    </source>
</evidence>
<accession>A0A167LJB2</accession>
<evidence type="ECO:0000313" key="2">
    <source>
        <dbReference type="Proteomes" id="UP000076744"/>
    </source>
</evidence>
<name>A0A167LJB2_CORFA</name>
<dbReference type="GeneID" id="30025285"/>
<reference evidence="1 2" key="1">
    <citation type="journal article" date="2016" name="Genome Biol. Evol.">
        <title>Divergent and convergent evolution of fungal pathogenicity.</title>
        <authorList>
            <person name="Shang Y."/>
            <person name="Xiao G."/>
            <person name="Zheng P."/>
            <person name="Cen K."/>
            <person name="Zhan S."/>
            <person name="Wang C."/>
        </authorList>
    </citation>
    <scope>NUCLEOTIDE SEQUENCE [LARGE SCALE GENOMIC DNA]</scope>
    <source>
        <strain evidence="1 2">ARSEF 2679</strain>
    </source>
</reference>
<dbReference type="RefSeq" id="XP_018700224.1">
    <property type="nucleotide sequence ID" value="XM_018852596.1"/>
</dbReference>
<dbReference type="AlphaFoldDB" id="A0A167LJB2"/>